<dbReference type="Gene3D" id="1.25.10.10">
    <property type="entry name" value="Leucine-rich Repeat Variant"/>
    <property type="match status" value="2"/>
</dbReference>
<evidence type="ECO:0000256" key="1">
    <source>
        <dbReference type="SAM" id="MobiDB-lite"/>
    </source>
</evidence>
<dbReference type="Pfam" id="PF00514">
    <property type="entry name" value="Arm"/>
    <property type="match status" value="1"/>
</dbReference>
<dbReference type="CTD" id="283847"/>
<proteinExistence type="predicted"/>
<dbReference type="InterPro" id="IPR042359">
    <property type="entry name" value="TERB1"/>
</dbReference>
<accession>A0AAJ8BA97</accession>
<dbReference type="AlphaFoldDB" id="A0AAJ8BA97"/>
<dbReference type="InterPro" id="IPR011989">
    <property type="entry name" value="ARM-like"/>
</dbReference>
<dbReference type="InterPro" id="IPR000225">
    <property type="entry name" value="Armadillo"/>
</dbReference>
<feature type="region of interest" description="Disordered" evidence="1">
    <location>
        <begin position="434"/>
        <end position="459"/>
    </location>
</feature>
<dbReference type="Proteomes" id="UP000694890">
    <property type="component" value="Linkage group LG10"/>
</dbReference>
<feature type="compositionally biased region" description="Basic and acidic residues" evidence="1">
    <location>
        <begin position="530"/>
        <end position="543"/>
    </location>
</feature>
<dbReference type="PANTHER" id="PTHR14014">
    <property type="entry name" value="TELOMERE REPEATS-BINDING BOUQUET FORMATION PROTEIN 1"/>
    <property type="match status" value="1"/>
</dbReference>
<dbReference type="PANTHER" id="PTHR14014:SF0">
    <property type="entry name" value="TELOMERE REPEATS-BINDING BOUQUET FORMATION PROTEIN 1"/>
    <property type="match status" value="1"/>
</dbReference>
<dbReference type="RefSeq" id="XP_050929297.1">
    <property type="nucleotide sequence ID" value="XM_051073340.1"/>
</dbReference>
<dbReference type="SUPFAM" id="SSF48371">
    <property type="entry name" value="ARM repeat"/>
    <property type="match status" value="1"/>
</dbReference>
<evidence type="ECO:0000313" key="2">
    <source>
        <dbReference type="Proteomes" id="UP000694890"/>
    </source>
</evidence>
<dbReference type="InterPro" id="IPR009057">
    <property type="entry name" value="Homeodomain-like_sf"/>
</dbReference>
<dbReference type="GO" id="GO:0070197">
    <property type="term" value="P:meiotic attachment of telomere to nuclear envelope"/>
    <property type="evidence" value="ECO:0007669"/>
    <property type="project" value="InterPro"/>
</dbReference>
<dbReference type="Gene3D" id="1.10.10.60">
    <property type="entry name" value="Homeodomain-like"/>
    <property type="match status" value="1"/>
</dbReference>
<feature type="region of interest" description="Disordered" evidence="1">
    <location>
        <begin position="524"/>
        <end position="543"/>
    </location>
</feature>
<evidence type="ECO:0000313" key="3">
    <source>
        <dbReference type="RefSeq" id="XP_050929297.1"/>
    </source>
</evidence>
<dbReference type="GO" id="GO:0007129">
    <property type="term" value="P:homologous chromosome pairing at meiosis"/>
    <property type="evidence" value="ECO:0007669"/>
    <property type="project" value="TreeGrafter"/>
</dbReference>
<dbReference type="SUPFAM" id="SSF46689">
    <property type="entry name" value="Homeodomain-like"/>
    <property type="match status" value="1"/>
</dbReference>
<dbReference type="SMART" id="SM00185">
    <property type="entry name" value="ARM"/>
    <property type="match status" value="5"/>
</dbReference>
<organism evidence="2 3">
    <name type="scientific">Lates calcarifer</name>
    <name type="common">Barramundi</name>
    <name type="synonym">Holocentrus calcarifer</name>
    <dbReference type="NCBI Taxonomy" id="8187"/>
    <lineage>
        <taxon>Eukaryota</taxon>
        <taxon>Metazoa</taxon>
        <taxon>Chordata</taxon>
        <taxon>Craniata</taxon>
        <taxon>Vertebrata</taxon>
        <taxon>Euteleostomi</taxon>
        <taxon>Actinopterygii</taxon>
        <taxon>Neopterygii</taxon>
        <taxon>Teleostei</taxon>
        <taxon>Neoteleostei</taxon>
        <taxon>Acanthomorphata</taxon>
        <taxon>Carangaria</taxon>
        <taxon>Carangaria incertae sedis</taxon>
        <taxon>Centropomidae</taxon>
        <taxon>Lates</taxon>
    </lineage>
</organism>
<dbReference type="InterPro" id="IPR016024">
    <property type="entry name" value="ARM-type_fold"/>
</dbReference>
<gene>
    <name evidence="3" type="primary">terb1</name>
</gene>
<name>A0AAJ8BA97_LATCA</name>
<dbReference type="GeneID" id="108875118"/>
<dbReference type="CDD" id="cd11658">
    <property type="entry name" value="SANT_DMAP1_like"/>
    <property type="match status" value="1"/>
</dbReference>
<protein>
    <submittedName>
        <fullName evidence="3">Telomere repeats-binding bouquet formation protein 1</fullName>
    </submittedName>
</protein>
<dbReference type="KEGG" id="lcf:108875118"/>
<sequence>MALKPLSHIKGEMDQTVACSNSRYTIRTDLSLLLECLKFQMKCPDLQKQALLTIHSICENREDNVDLLREMGGVVFVYNLSKSSIVHSDVKETALFTLCTLAEANVYCKNSLCRKETFADLAGWLMKEDIPLTQKRVSVYLLSVLVASNKSGQTLAQTTGCLDILLDLFRTTFPLSTNATSIVANVTHTYQFWASVSSALCGCVNNPQNEEGQRICVAAFPTIKMWLQQIALPHTEIFQSVCSFIAMTVANNSCVQESFSISGGLETLTHSLVRLASVADTSVLSCQLSVILSKTLSACIADNPVLASGLAQHGIVPQLFSLLGSPNLDPKDRLSVLLTLGHCTEASEEHQSQLVQCGGLPLIITLLTEDTSEEVRRAAAFILQTCKQATMSLGMPGLIAKHRENENAEPFRNMESFRNSARELLLRIDQLEKKQAKEAEDEQENKDIPTSTEGLVLPSLSPTLPLPLQHKENIKTIPTAYRQTSTHKRIEAGDDNNFKLQTVRNMIMKENESDLKNMSSITKNMSSSTWEEKAEASGRDERYSVNKGTRPQCLLVYGHYGGFHDSFFLRFCLFFSDLFKPPAPVRHSVPKEINCTDKEELQDREMSKVGKIAAEEHLLSHSRCAGCVLPFEKVTSRTFASLQSSCPHSCDMHRALQTATEQFRTHHCSLLFRRELQDNTVELTGQDSERVSAAEPQRSQEYWREVSLTPICKGAGKGMHSLPEQHWKKHNGFTLTPLRKGAKTETFTSYNKTERRGGNSGHRVDKLKTSTDHCSTRRKRNDFSVEEVHYLLSGVKTFGFSWNSILWSYPFQPGRTNVDLAKKYKRLTRGKSQDVGCA</sequence>
<reference evidence="3" key="1">
    <citation type="submission" date="2025-08" db="UniProtKB">
        <authorList>
            <consortium name="RefSeq"/>
        </authorList>
    </citation>
    <scope>IDENTIFICATION</scope>
    <source>
        <tissue evidence="3">Brain</tissue>
    </source>
</reference>